<dbReference type="InterPro" id="IPR002156">
    <property type="entry name" value="RNaseH_domain"/>
</dbReference>
<sequence>MVRMAAEYAKEVRQPQQVQTHPSSLRKLPWSPPSPGWYKINVDGAVFGNIGCSGVGVVIRNEMGLLMGSMSKKMLLPLGALEAEAKAVEEGIQLAWDLGLKDIIIENDSLTVMNALGGQGPTPSSIRKVIEGIGMSLSHFSSWKVSHISRGSNRAAHLLAQYARRVDDSFVSVEDTPSVIGNQIQQDVINMNFCSRSMNAS</sequence>
<accession>A0AAW2CKZ5</accession>
<name>A0AAW2CKZ5_9ROSI</name>
<dbReference type="GO" id="GO:0004523">
    <property type="term" value="F:RNA-DNA hybrid ribonuclease activity"/>
    <property type="evidence" value="ECO:0007669"/>
    <property type="project" value="InterPro"/>
</dbReference>
<keyword evidence="3" id="KW-1185">Reference proteome</keyword>
<dbReference type="GO" id="GO:0003676">
    <property type="term" value="F:nucleic acid binding"/>
    <property type="evidence" value="ECO:0007669"/>
    <property type="project" value="InterPro"/>
</dbReference>
<dbReference type="SUPFAM" id="SSF53098">
    <property type="entry name" value="Ribonuclease H-like"/>
    <property type="match status" value="1"/>
</dbReference>
<proteinExistence type="predicted"/>
<gene>
    <name evidence="2" type="ORF">SO802_022406</name>
</gene>
<dbReference type="InterPro" id="IPR036397">
    <property type="entry name" value="RNaseH_sf"/>
</dbReference>
<dbReference type="Gene3D" id="3.30.420.10">
    <property type="entry name" value="Ribonuclease H-like superfamily/Ribonuclease H"/>
    <property type="match status" value="1"/>
</dbReference>
<protein>
    <recommendedName>
        <fullName evidence="1">RNase H type-1 domain-containing protein</fullName>
    </recommendedName>
</protein>
<evidence type="ECO:0000259" key="1">
    <source>
        <dbReference type="Pfam" id="PF13456"/>
    </source>
</evidence>
<dbReference type="InterPro" id="IPR053151">
    <property type="entry name" value="RNase_H-like"/>
</dbReference>
<dbReference type="AlphaFoldDB" id="A0AAW2CKZ5"/>
<dbReference type="PANTHER" id="PTHR47723:SF24">
    <property type="entry name" value="RNASE H TYPE-1 DOMAIN-CONTAINING PROTEIN"/>
    <property type="match status" value="1"/>
</dbReference>
<reference evidence="2 3" key="1">
    <citation type="submission" date="2024-01" db="EMBL/GenBank/DDBJ databases">
        <title>A telomere-to-telomere, gap-free genome of sweet tea (Lithocarpus litseifolius).</title>
        <authorList>
            <person name="Zhou J."/>
        </authorList>
    </citation>
    <scope>NUCLEOTIDE SEQUENCE [LARGE SCALE GENOMIC DNA]</scope>
    <source>
        <strain evidence="2">Zhou-2022a</strain>
        <tissue evidence="2">Leaf</tissue>
    </source>
</reference>
<evidence type="ECO:0000313" key="3">
    <source>
        <dbReference type="Proteomes" id="UP001459277"/>
    </source>
</evidence>
<dbReference type="CDD" id="cd06222">
    <property type="entry name" value="RNase_H_like"/>
    <property type="match status" value="1"/>
</dbReference>
<organism evidence="2 3">
    <name type="scientific">Lithocarpus litseifolius</name>
    <dbReference type="NCBI Taxonomy" id="425828"/>
    <lineage>
        <taxon>Eukaryota</taxon>
        <taxon>Viridiplantae</taxon>
        <taxon>Streptophyta</taxon>
        <taxon>Embryophyta</taxon>
        <taxon>Tracheophyta</taxon>
        <taxon>Spermatophyta</taxon>
        <taxon>Magnoliopsida</taxon>
        <taxon>eudicotyledons</taxon>
        <taxon>Gunneridae</taxon>
        <taxon>Pentapetalae</taxon>
        <taxon>rosids</taxon>
        <taxon>fabids</taxon>
        <taxon>Fagales</taxon>
        <taxon>Fagaceae</taxon>
        <taxon>Lithocarpus</taxon>
    </lineage>
</organism>
<dbReference type="InterPro" id="IPR044730">
    <property type="entry name" value="RNase_H-like_dom_plant"/>
</dbReference>
<dbReference type="InterPro" id="IPR012337">
    <property type="entry name" value="RNaseH-like_sf"/>
</dbReference>
<dbReference type="PANTHER" id="PTHR47723">
    <property type="entry name" value="OS05G0353850 PROTEIN"/>
    <property type="match status" value="1"/>
</dbReference>
<comment type="caution">
    <text evidence="2">The sequence shown here is derived from an EMBL/GenBank/DDBJ whole genome shotgun (WGS) entry which is preliminary data.</text>
</comment>
<evidence type="ECO:0000313" key="2">
    <source>
        <dbReference type="EMBL" id="KAK9997720.1"/>
    </source>
</evidence>
<dbReference type="Proteomes" id="UP001459277">
    <property type="component" value="Unassembled WGS sequence"/>
</dbReference>
<dbReference type="Pfam" id="PF13456">
    <property type="entry name" value="RVT_3"/>
    <property type="match status" value="1"/>
</dbReference>
<dbReference type="EMBL" id="JAZDWU010000007">
    <property type="protein sequence ID" value="KAK9997720.1"/>
    <property type="molecule type" value="Genomic_DNA"/>
</dbReference>
<feature type="domain" description="RNase H type-1" evidence="1">
    <location>
        <begin position="41"/>
        <end position="163"/>
    </location>
</feature>